<feature type="transmembrane region" description="Helical" evidence="8">
    <location>
        <begin position="398"/>
        <end position="418"/>
    </location>
</feature>
<evidence type="ECO:0000256" key="4">
    <source>
        <dbReference type="ARBA" id="ARBA00022475"/>
    </source>
</evidence>
<dbReference type="AlphaFoldDB" id="A0A518RFD1"/>
<evidence type="ECO:0000313" key="10">
    <source>
        <dbReference type="EMBL" id="QDX26172.1"/>
    </source>
</evidence>
<dbReference type="CDD" id="cd17473">
    <property type="entry name" value="MFS_arabinose_efflux_permease_like"/>
    <property type="match status" value="1"/>
</dbReference>
<keyword evidence="6 8" id="KW-1133">Transmembrane helix</keyword>
<feature type="domain" description="Major facilitator superfamily (MFS) profile" evidence="9">
    <location>
        <begin position="41"/>
        <end position="422"/>
    </location>
</feature>
<accession>A0A518RFD1</accession>
<comment type="subcellular location">
    <subcellularLocation>
        <location evidence="1">Cell membrane</location>
        <topology evidence="1">Multi-pass membrane protein</topology>
    </subcellularLocation>
</comment>
<evidence type="ECO:0000256" key="2">
    <source>
        <dbReference type="ARBA" id="ARBA00008335"/>
    </source>
</evidence>
<feature type="transmembrane region" description="Helical" evidence="8">
    <location>
        <begin position="110"/>
        <end position="128"/>
    </location>
</feature>
<feature type="transmembrane region" description="Helical" evidence="8">
    <location>
        <begin position="334"/>
        <end position="355"/>
    </location>
</feature>
<evidence type="ECO:0000256" key="3">
    <source>
        <dbReference type="ARBA" id="ARBA00022448"/>
    </source>
</evidence>
<feature type="transmembrane region" description="Helical" evidence="8">
    <location>
        <begin position="43"/>
        <end position="63"/>
    </location>
</feature>
<keyword evidence="11" id="KW-1185">Reference proteome</keyword>
<dbReference type="PROSITE" id="PS00216">
    <property type="entry name" value="SUGAR_TRANSPORT_1"/>
    <property type="match status" value="1"/>
</dbReference>
<keyword evidence="4" id="KW-1003">Cell membrane</keyword>
<sequence length="428" mass="45656">MRELLLSSRQAAGPNTSDCRDRGETGALDASVKSRTPGVPQGLTVIVAGFLPIMAIVSMFPAVPAMIQHFGADPNAGWKVPAMVSAPGLTIALVALFIGMLVDKFGRRKLLLISTLFYGVFGAVPFLLESLDAIYASRLLLGLSEAAILTTLNTLIADYWDDRGRRNWLTLQGLIGPGLSSLMIFFAGTLTAWRWNGIFLLYLVAFPIFLAMLRFMYEPRSETTATVSNGAADAGKVPWGVFATIGGVTLFSSILYYVFIINGGLVWQELGVSDPGKIGRITALPSLFVLLGALIYWLLGRYGISSRGQVSAFLAVLGTGLALIGIAGDWRMMVLGMAVQQTGAGMGVVTLIYWAQGQLPYAHRGRGMGLWTACFFFGQFVSPLIVSVVRGQVGTMQGAFLVAGITGLVGAVAVLFLIGRTRPVEATA</sequence>
<feature type="transmembrane region" description="Helical" evidence="8">
    <location>
        <begin position="278"/>
        <end position="298"/>
    </location>
</feature>
<name>A0A518RFD1_9SPHN</name>
<evidence type="ECO:0000313" key="11">
    <source>
        <dbReference type="Proteomes" id="UP000318055"/>
    </source>
</evidence>
<evidence type="ECO:0000256" key="8">
    <source>
        <dbReference type="SAM" id="Phobius"/>
    </source>
</evidence>
<proteinExistence type="inferred from homology"/>
<gene>
    <name evidence="10" type="ORF">FPZ54_09155</name>
</gene>
<dbReference type="KEGG" id="ssua:FPZ54_09155"/>
<dbReference type="PROSITE" id="PS50850">
    <property type="entry name" value="MFS"/>
    <property type="match status" value="1"/>
</dbReference>
<dbReference type="GO" id="GO:0005886">
    <property type="term" value="C:plasma membrane"/>
    <property type="evidence" value="ECO:0007669"/>
    <property type="project" value="UniProtKB-SubCell"/>
</dbReference>
<protein>
    <submittedName>
        <fullName evidence="10">MFS transporter</fullName>
    </submittedName>
</protein>
<evidence type="ECO:0000256" key="1">
    <source>
        <dbReference type="ARBA" id="ARBA00004651"/>
    </source>
</evidence>
<evidence type="ECO:0000259" key="9">
    <source>
        <dbReference type="PROSITE" id="PS50850"/>
    </source>
</evidence>
<comment type="similarity">
    <text evidence="2">Belongs to the major facilitator superfamily.</text>
</comment>
<dbReference type="InterPro" id="IPR005829">
    <property type="entry name" value="Sugar_transporter_CS"/>
</dbReference>
<evidence type="ECO:0000256" key="5">
    <source>
        <dbReference type="ARBA" id="ARBA00022692"/>
    </source>
</evidence>
<dbReference type="PANTHER" id="PTHR43271:SF2">
    <property type="entry name" value="BLL2771 PROTEIN"/>
    <property type="match status" value="1"/>
</dbReference>
<feature type="transmembrane region" description="Helical" evidence="8">
    <location>
        <begin position="237"/>
        <end position="258"/>
    </location>
</feature>
<dbReference type="Proteomes" id="UP000318055">
    <property type="component" value="Chromosome"/>
</dbReference>
<dbReference type="PANTHER" id="PTHR43271">
    <property type="entry name" value="BLL2771 PROTEIN"/>
    <property type="match status" value="1"/>
</dbReference>
<feature type="transmembrane region" description="Helical" evidence="8">
    <location>
        <begin position="168"/>
        <end position="193"/>
    </location>
</feature>
<feature type="transmembrane region" description="Helical" evidence="8">
    <location>
        <begin position="199"/>
        <end position="217"/>
    </location>
</feature>
<dbReference type="EMBL" id="CP042239">
    <property type="protein sequence ID" value="QDX26172.1"/>
    <property type="molecule type" value="Genomic_DNA"/>
</dbReference>
<feature type="transmembrane region" description="Helical" evidence="8">
    <location>
        <begin position="367"/>
        <end position="386"/>
    </location>
</feature>
<dbReference type="OrthoDB" id="9812221at2"/>
<keyword evidence="7 8" id="KW-0472">Membrane</keyword>
<dbReference type="Gene3D" id="1.20.1250.20">
    <property type="entry name" value="MFS general substrate transporter like domains"/>
    <property type="match status" value="2"/>
</dbReference>
<evidence type="ECO:0000256" key="6">
    <source>
        <dbReference type="ARBA" id="ARBA00022989"/>
    </source>
</evidence>
<dbReference type="SUPFAM" id="SSF103473">
    <property type="entry name" value="MFS general substrate transporter"/>
    <property type="match status" value="1"/>
</dbReference>
<dbReference type="InterPro" id="IPR020846">
    <property type="entry name" value="MFS_dom"/>
</dbReference>
<evidence type="ECO:0000256" key="7">
    <source>
        <dbReference type="ARBA" id="ARBA00023136"/>
    </source>
</evidence>
<feature type="transmembrane region" description="Helical" evidence="8">
    <location>
        <begin position="83"/>
        <end position="103"/>
    </location>
</feature>
<keyword evidence="3" id="KW-0813">Transport</keyword>
<dbReference type="GO" id="GO:0022857">
    <property type="term" value="F:transmembrane transporter activity"/>
    <property type="evidence" value="ECO:0007669"/>
    <property type="project" value="InterPro"/>
</dbReference>
<dbReference type="InterPro" id="IPR011701">
    <property type="entry name" value="MFS"/>
</dbReference>
<feature type="transmembrane region" description="Helical" evidence="8">
    <location>
        <begin position="134"/>
        <end position="156"/>
    </location>
</feature>
<dbReference type="Pfam" id="PF07690">
    <property type="entry name" value="MFS_1"/>
    <property type="match status" value="1"/>
</dbReference>
<reference evidence="10 11" key="1">
    <citation type="submission" date="2019-07" db="EMBL/GenBank/DDBJ databases">
        <title>Sphingomonas alkalisoli sp. nov., isolated from rhizosphere soil of Suaedae salsa.</title>
        <authorList>
            <person name="Zhang H."/>
            <person name="Xu L."/>
            <person name="Zhang J.-X."/>
            <person name="Sun J.-Q."/>
        </authorList>
    </citation>
    <scope>NUCLEOTIDE SEQUENCE [LARGE SCALE GENOMIC DNA]</scope>
    <source>
        <strain evidence="10 11">XS-10</strain>
    </source>
</reference>
<dbReference type="InterPro" id="IPR036259">
    <property type="entry name" value="MFS_trans_sf"/>
</dbReference>
<keyword evidence="5 8" id="KW-0812">Transmembrane</keyword>
<organism evidence="10 11">
    <name type="scientific">Sphingomonas suaedae</name>
    <dbReference type="NCBI Taxonomy" id="2599297"/>
    <lineage>
        <taxon>Bacteria</taxon>
        <taxon>Pseudomonadati</taxon>
        <taxon>Pseudomonadota</taxon>
        <taxon>Alphaproteobacteria</taxon>
        <taxon>Sphingomonadales</taxon>
        <taxon>Sphingomonadaceae</taxon>
        <taxon>Sphingomonas</taxon>
    </lineage>
</organism>
<feature type="transmembrane region" description="Helical" evidence="8">
    <location>
        <begin position="310"/>
        <end position="328"/>
    </location>
</feature>